<proteinExistence type="predicted"/>
<sequence length="39" mass="4618">MKVKTTHENLYLALLSHYPQQKSIILTKSYLYAFTKPTF</sequence>
<name>A0A2P2R1F6_RHIMU</name>
<evidence type="ECO:0000313" key="1">
    <source>
        <dbReference type="EMBL" id="MBX73083.1"/>
    </source>
</evidence>
<protein>
    <submittedName>
        <fullName evidence="1">Uncharacterized protein</fullName>
    </submittedName>
</protein>
<dbReference type="EMBL" id="GGEC01092599">
    <property type="protein sequence ID" value="MBX73083.1"/>
    <property type="molecule type" value="Transcribed_RNA"/>
</dbReference>
<organism evidence="1">
    <name type="scientific">Rhizophora mucronata</name>
    <name type="common">Asiatic mangrove</name>
    <dbReference type="NCBI Taxonomy" id="61149"/>
    <lineage>
        <taxon>Eukaryota</taxon>
        <taxon>Viridiplantae</taxon>
        <taxon>Streptophyta</taxon>
        <taxon>Embryophyta</taxon>
        <taxon>Tracheophyta</taxon>
        <taxon>Spermatophyta</taxon>
        <taxon>Magnoliopsida</taxon>
        <taxon>eudicotyledons</taxon>
        <taxon>Gunneridae</taxon>
        <taxon>Pentapetalae</taxon>
        <taxon>rosids</taxon>
        <taxon>fabids</taxon>
        <taxon>Malpighiales</taxon>
        <taxon>Rhizophoraceae</taxon>
        <taxon>Rhizophora</taxon>
    </lineage>
</organism>
<dbReference type="AlphaFoldDB" id="A0A2P2R1F6"/>
<accession>A0A2P2R1F6</accession>
<reference evidence="1" key="1">
    <citation type="submission" date="2018-02" db="EMBL/GenBank/DDBJ databases">
        <title>Rhizophora mucronata_Transcriptome.</title>
        <authorList>
            <person name="Meera S.P."/>
            <person name="Sreeshan A."/>
            <person name="Augustine A."/>
        </authorList>
    </citation>
    <scope>NUCLEOTIDE SEQUENCE</scope>
    <source>
        <tissue evidence="1">Leaf</tissue>
    </source>
</reference>